<comment type="catalytic activity">
    <reaction evidence="1 4">
        <text>3-hydroxy-2-methylpropanoyl-CoA + H2O = 3-hydroxy-2-methylpropanoate + CoA + H(+)</text>
        <dbReference type="Rhea" id="RHEA:20888"/>
        <dbReference type="ChEBI" id="CHEBI:11805"/>
        <dbReference type="ChEBI" id="CHEBI:15377"/>
        <dbReference type="ChEBI" id="CHEBI:15378"/>
        <dbReference type="ChEBI" id="CHEBI:57287"/>
        <dbReference type="ChEBI" id="CHEBI:57340"/>
        <dbReference type="EC" id="3.1.2.4"/>
    </reaction>
</comment>
<dbReference type="GO" id="GO:0003860">
    <property type="term" value="F:3-hydroxyisobutyryl-CoA hydrolase activity"/>
    <property type="evidence" value="ECO:0000318"/>
    <property type="project" value="GO_Central"/>
</dbReference>
<dbReference type="HOGENOM" id="CLU_009834_22_1_1"/>
<keyword evidence="3 4" id="KW-0378">Hydrolase</keyword>
<gene>
    <name evidence="6" type="ORF">AMTR_s00149p00080400</name>
</gene>
<keyword evidence="7" id="KW-1185">Reference proteome</keyword>
<evidence type="ECO:0000256" key="2">
    <source>
        <dbReference type="ARBA" id="ARBA00011915"/>
    </source>
</evidence>
<dbReference type="Proteomes" id="UP000017836">
    <property type="component" value="Unassembled WGS sequence"/>
</dbReference>
<comment type="similarity">
    <text evidence="4">Belongs to the enoyl-CoA hydratase/isomerase family.</text>
</comment>
<dbReference type="SUPFAM" id="SSF52096">
    <property type="entry name" value="ClpP/crotonase"/>
    <property type="match status" value="1"/>
</dbReference>
<dbReference type="InterPro" id="IPR029045">
    <property type="entry name" value="ClpP/crotonase-like_dom_sf"/>
</dbReference>
<dbReference type="EMBL" id="KI393016">
    <property type="protein sequence ID" value="ERN09300.1"/>
    <property type="molecule type" value="Genomic_DNA"/>
</dbReference>
<sequence length="355" mass="39396">MGAMLSRSGETGQAILSNHNHLYVGWVRSGRIIVDGTSSVRTLVLNRPQQLNALSYQMISNLLEKFVSYEDDPSVKLVILKGQGRAFCSGGDLLSVAQIGTTEGRWDVCSKYFRVEYTLNYIMATNETPQVSILNGIIMGGGTGISIHGRFRIATEKTYFAMPETTRGIFPVVGASYFLSKLPGFFGEYIGLTGPRLDGAEMLACGLATHFVPSKALPSLEKELSKVDTLDPSVICAMIDWFAQKVPLMDNSAYHRLDVINRCFSRRTIEEILSALENEAEHGADAWLSKAIKSLNSASPISLKICLRSIREGRVQGLDKCLIREYRMSCHALLEKFSQDFYEVCQLHKFHCSCP</sequence>
<dbReference type="CDD" id="cd06558">
    <property type="entry name" value="crotonase-like"/>
    <property type="match status" value="1"/>
</dbReference>
<dbReference type="InterPro" id="IPR032259">
    <property type="entry name" value="HIBYL-CoA-H"/>
</dbReference>
<reference evidence="7" key="1">
    <citation type="journal article" date="2013" name="Science">
        <title>The Amborella genome and the evolution of flowering plants.</title>
        <authorList>
            <consortium name="Amborella Genome Project"/>
        </authorList>
    </citation>
    <scope>NUCLEOTIDE SEQUENCE [LARGE SCALE GENOMIC DNA]</scope>
</reference>
<dbReference type="PANTHER" id="PTHR43176">
    <property type="entry name" value="3-HYDROXYISOBUTYRYL-COA HYDROLASE-RELATED"/>
    <property type="match status" value="1"/>
</dbReference>
<dbReference type="OMA" id="TENTVHM"/>
<dbReference type="InterPro" id="IPR045004">
    <property type="entry name" value="ECH_dom"/>
</dbReference>
<evidence type="ECO:0000256" key="3">
    <source>
        <dbReference type="ARBA" id="ARBA00022801"/>
    </source>
</evidence>
<dbReference type="Gramene" id="ERN09300">
    <property type="protein sequence ID" value="ERN09300"/>
    <property type="gene ID" value="AMTR_s00149p00080400"/>
</dbReference>
<dbReference type="Pfam" id="PF16113">
    <property type="entry name" value="ECH_2"/>
    <property type="match status" value="1"/>
</dbReference>
<evidence type="ECO:0000259" key="5">
    <source>
        <dbReference type="Pfam" id="PF16113"/>
    </source>
</evidence>
<evidence type="ECO:0000313" key="6">
    <source>
        <dbReference type="EMBL" id="ERN09300.1"/>
    </source>
</evidence>
<dbReference type="eggNOG" id="ENOG502QPXA">
    <property type="taxonomic scope" value="Eukaryota"/>
</dbReference>
<dbReference type="NCBIfam" id="NF004127">
    <property type="entry name" value="PRK05617.1"/>
    <property type="match status" value="1"/>
</dbReference>
<evidence type="ECO:0000256" key="4">
    <source>
        <dbReference type="RuleBase" id="RU369070"/>
    </source>
</evidence>
<organism evidence="6 7">
    <name type="scientific">Amborella trichopoda</name>
    <dbReference type="NCBI Taxonomy" id="13333"/>
    <lineage>
        <taxon>Eukaryota</taxon>
        <taxon>Viridiplantae</taxon>
        <taxon>Streptophyta</taxon>
        <taxon>Embryophyta</taxon>
        <taxon>Tracheophyta</taxon>
        <taxon>Spermatophyta</taxon>
        <taxon>Magnoliopsida</taxon>
        <taxon>Amborellales</taxon>
        <taxon>Amborellaceae</taxon>
        <taxon>Amborella</taxon>
    </lineage>
</organism>
<dbReference type="STRING" id="13333.W1PQ26"/>
<name>W1PQ26_AMBTC</name>
<dbReference type="EC" id="3.1.2.4" evidence="2 4"/>
<evidence type="ECO:0000313" key="7">
    <source>
        <dbReference type="Proteomes" id="UP000017836"/>
    </source>
</evidence>
<accession>W1PQ26</accession>
<protein>
    <recommendedName>
        <fullName evidence="2 4">3-hydroxyisobutyryl-CoA hydrolase</fullName>
        <shortName evidence="4">HIB-CoA hydrolase</shortName>
        <shortName evidence="4">HIBYL-CoA-H</shortName>
        <ecNumber evidence="2 4">3.1.2.4</ecNumber>
    </recommendedName>
    <alternativeName>
        <fullName evidence="4">3-hydroxyisobutyryl-coenzyme A hydrolase</fullName>
    </alternativeName>
</protein>
<comment type="pathway">
    <text evidence="4">Amino-acid degradation; L-valine degradation.</text>
</comment>
<comment type="function">
    <text evidence="4">Hydrolyzes 3-hydroxyisobutyryl-CoA (HIBYL-CoA), a saline catabolite. Has high activity toward isobutyryl-CoA. Could be an isobutyryl-CoA dehydrogenase that functions in valine catabolism.</text>
</comment>
<dbReference type="PANTHER" id="PTHR43176:SF3">
    <property type="entry name" value="3-HYDROXYISOBUTYRYL-COA HYDROLASE, MITOCHONDRIAL"/>
    <property type="match status" value="1"/>
</dbReference>
<evidence type="ECO:0000256" key="1">
    <source>
        <dbReference type="ARBA" id="ARBA00001709"/>
    </source>
</evidence>
<dbReference type="AlphaFoldDB" id="W1PQ26"/>
<dbReference type="Gene3D" id="3.90.226.10">
    <property type="entry name" value="2-enoyl-CoA Hydratase, Chain A, domain 1"/>
    <property type="match status" value="1"/>
</dbReference>
<proteinExistence type="inferred from homology"/>
<feature type="domain" description="Enoyl-CoA hydratase/isomerase" evidence="5">
    <location>
        <begin position="40"/>
        <end position="344"/>
    </location>
</feature>
<dbReference type="GO" id="GO:0006574">
    <property type="term" value="P:L-valine catabolic process"/>
    <property type="evidence" value="ECO:0000318"/>
    <property type="project" value="GO_Central"/>
</dbReference>